<reference evidence="2 3" key="1">
    <citation type="submission" date="2013-07" db="EMBL/GenBank/DDBJ databases">
        <title>Draft genome sequence of Pseudoalteromonas luteoviolacea 2ta16.</title>
        <authorList>
            <person name="Allen E.E."/>
            <person name="Azam F."/>
            <person name="Podell S."/>
        </authorList>
    </citation>
    <scope>NUCLEOTIDE SEQUENCE [LARGE SCALE GENOMIC DNA]</scope>
    <source>
        <strain evidence="2 3">2ta16</strain>
    </source>
</reference>
<dbReference type="AlphaFoldDB" id="V4HNX4"/>
<comment type="caution">
    <text evidence="2">The sequence shown here is derived from an EMBL/GenBank/DDBJ whole genome shotgun (WGS) entry which is preliminary data.</text>
</comment>
<feature type="chain" id="PRO_5004718662" evidence="1">
    <location>
        <begin position="20"/>
        <end position="115"/>
    </location>
</feature>
<dbReference type="RefSeq" id="WP_023401070.1">
    <property type="nucleotide sequence ID" value="NZ_AUSV01000113.1"/>
</dbReference>
<dbReference type="EMBL" id="AUSV01000113">
    <property type="protein sequence ID" value="ESP91468.1"/>
    <property type="molecule type" value="Genomic_DNA"/>
</dbReference>
<dbReference type="PATRIC" id="fig|1353533.3.peg.4222"/>
<keyword evidence="1" id="KW-0732">Signal</keyword>
<protein>
    <submittedName>
        <fullName evidence="2">Uncharacterized protein</fullName>
    </submittedName>
</protein>
<organism evidence="2 3">
    <name type="scientific">Pseudoalteromonas luteoviolacea (strain 2ta16)</name>
    <dbReference type="NCBI Taxonomy" id="1353533"/>
    <lineage>
        <taxon>Bacteria</taxon>
        <taxon>Pseudomonadati</taxon>
        <taxon>Pseudomonadota</taxon>
        <taxon>Gammaproteobacteria</taxon>
        <taxon>Alteromonadales</taxon>
        <taxon>Pseudoalteromonadaceae</taxon>
        <taxon>Pseudoalteromonas</taxon>
    </lineage>
</organism>
<evidence type="ECO:0000313" key="2">
    <source>
        <dbReference type="EMBL" id="ESP91468.1"/>
    </source>
</evidence>
<name>V4HNX4_PSEL2</name>
<accession>V4HNX4</accession>
<gene>
    <name evidence="2" type="ORF">PL2TA16_00267</name>
</gene>
<sequence>MFKKILLLGALSCSMNVLAGDIAFGKVVGTKVYDFSDNKSVKVYFEKGSTLGTPGCKESERPFGIITYSKKTEASVNHMLSVILAAQMSGKKMRIFSKVDNSCEVDFVALQETYF</sequence>
<evidence type="ECO:0000313" key="3">
    <source>
        <dbReference type="Proteomes" id="UP000017820"/>
    </source>
</evidence>
<evidence type="ECO:0000256" key="1">
    <source>
        <dbReference type="SAM" id="SignalP"/>
    </source>
</evidence>
<dbReference type="Proteomes" id="UP000017820">
    <property type="component" value="Unassembled WGS sequence"/>
</dbReference>
<proteinExistence type="predicted"/>
<feature type="signal peptide" evidence="1">
    <location>
        <begin position="1"/>
        <end position="19"/>
    </location>
</feature>